<dbReference type="InterPro" id="IPR009072">
    <property type="entry name" value="Histone-fold"/>
</dbReference>
<dbReference type="Gene3D" id="1.10.20.10">
    <property type="entry name" value="Histone, subunit A"/>
    <property type="match status" value="1"/>
</dbReference>
<evidence type="ECO:0000256" key="5">
    <source>
        <dbReference type="ARBA" id="ARBA00023204"/>
    </source>
</evidence>
<comment type="caution">
    <text evidence="7">The sequence shown here is derived from an EMBL/GenBank/DDBJ whole genome shotgun (WGS) entry which is preliminary data.</text>
</comment>
<dbReference type="SUPFAM" id="SSF47113">
    <property type="entry name" value="Histone-fold"/>
    <property type="match status" value="1"/>
</dbReference>
<dbReference type="GO" id="GO:0003682">
    <property type="term" value="F:chromatin binding"/>
    <property type="evidence" value="ECO:0007669"/>
    <property type="project" value="TreeGrafter"/>
</dbReference>
<dbReference type="AlphaFoldDB" id="A0A8J6L885"/>
<dbReference type="GO" id="GO:0071821">
    <property type="term" value="C:FANCM-MHF complex"/>
    <property type="evidence" value="ECO:0007669"/>
    <property type="project" value="InterPro"/>
</dbReference>
<reference evidence="7" key="1">
    <citation type="journal article" date="2020" name="J Insects Food Feed">
        <title>The yellow mealworm (Tenebrio molitor) genome: a resource for the emerging insects as food and feed industry.</title>
        <authorList>
            <person name="Eriksson T."/>
            <person name="Andere A."/>
            <person name="Kelstrup H."/>
            <person name="Emery V."/>
            <person name="Picard C."/>
        </authorList>
    </citation>
    <scope>NUCLEOTIDE SEQUENCE</scope>
    <source>
        <strain evidence="7">Stoneville</strain>
        <tissue evidence="7">Whole head</tissue>
    </source>
</reference>
<dbReference type="PANTHER" id="PTHR22980">
    <property type="entry name" value="CORTISTATIN"/>
    <property type="match status" value="1"/>
</dbReference>
<dbReference type="PANTHER" id="PTHR22980:SF0">
    <property type="entry name" value="CENTROMERE PROTEIN S"/>
    <property type="match status" value="1"/>
</dbReference>
<evidence type="ECO:0000256" key="4">
    <source>
        <dbReference type="ARBA" id="ARBA00023125"/>
    </source>
</evidence>
<keyword evidence="5" id="KW-0234">DNA repair</keyword>
<feature type="region of interest" description="Disordered" evidence="6">
    <location>
        <begin position="76"/>
        <end position="100"/>
    </location>
</feature>
<dbReference type="GO" id="GO:0006281">
    <property type="term" value="P:DNA repair"/>
    <property type="evidence" value="ECO:0007669"/>
    <property type="project" value="UniProtKB-KW"/>
</dbReference>
<dbReference type="InterPro" id="IPR029003">
    <property type="entry name" value="CENP-S/Mhf1"/>
</dbReference>
<proteinExistence type="inferred from homology"/>
<protein>
    <recommendedName>
        <fullName evidence="2">Centromere protein S</fullName>
    </recommendedName>
</protein>
<comment type="similarity">
    <text evidence="1">Belongs to the TAF9 family. CENP-S/MHF1 subfamily.</text>
</comment>
<feature type="compositionally biased region" description="Basic residues" evidence="6">
    <location>
        <begin position="91"/>
        <end position="100"/>
    </location>
</feature>
<dbReference type="GO" id="GO:0031297">
    <property type="term" value="P:replication fork processing"/>
    <property type="evidence" value="ECO:0007669"/>
    <property type="project" value="TreeGrafter"/>
</dbReference>
<reference evidence="7" key="2">
    <citation type="submission" date="2021-08" db="EMBL/GenBank/DDBJ databases">
        <authorList>
            <person name="Eriksson T."/>
        </authorList>
    </citation>
    <scope>NUCLEOTIDE SEQUENCE</scope>
    <source>
        <strain evidence="7">Stoneville</strain>
        <tissue evidence="7">Whole head</tissue>
    </source>
</reference>
<dbReference type="EMBL" id="JABDTM020028004">
    <property type="protein sequence ID" value="KAH0809648.1"/>
    <property type="molecule type" value="Genomic_DNA"/>
</dbReference>
<dbReference type="GO" id="GO:0046982">
    <property type="term" value="F:protein heterodimerization activity"/>
    <property type="evidence" value="ECO:0007669"/>
    <property type="project" value="InterPro"/>
</dbReference>
<keyword evidence="3" id="KW-0227">DNA damage</keyword>
<dbReference type="Pfam" id="PF15630">
    <property type="entry name" value="CENP-S"/>
    <property type="match status" value="1"/>
</dbReference>
<gene>
    <name evidence="7" type="ORF">GEV33_013143</name>
</gene>
<evidence type="ECO:0000256" key="3">
    <source>
        <dbReference type="ARBA" id="ARBA00022763"/>
    </source>
</evidence>
<dbReference type="GO" id="GO:0000712">
    <property type="term" value="P:resolution of meiotic recombination intermediates"/>
    <property type="evidence" value="ECO:0007669"/>
    <property type="project" value="TreeGrafter"/>
</dbReference>
<organism evidence="7 8">
    <name type="scientific">Tenebrio molitor</name>
    <name type="common">Yellow mealworm beetle</name>
    <dbReference type="NCBI Taxonomy" id="7067"/>
    <lineage>
        <taxon>Eukaryota</taxon>
        <taxon>Metazoa</taxon>
        <taxon>Ecdysozoa</taxon>
        <taxon>Arthropoda</taxon>
        <taxon>Hexapoda</taxon>
        <taxon>Insecta</taxon>
        <taxon>Pterygota</taxon>
        <taxon>Neoptera</taxon>
        <taxon>Endopterygota</taxon>
        <taxon>Coleoptera</taxon>
        <taxon>Polyphaga</taxon>
        <taxon>Cucujiformia</taxon>
        <taxon>Tenebrionidae</taxon>
        <taxon>Tenebrio</taxon>
    </lineage>
</organism>
<keyword evidence="4" id="KW-0238">DNA-binding</keyword>
<keyword evidence="8" id="KW-1185">Reference proteome</keyword>
<evidence type="ECO:0000256" key="2">
    <source>
        <dbReference type="ARBA" id="ARBA00016400"/>
    </source>
</evidence>
<dbReference type="Proteomes" id="UP000719412">
    <property type="component" value="Unassembled WGS sequence"/>
</dbReference>
<name>A0A8J6L885_TENMO</name>
<dbReference type="CDD" id="cd22919">
    <property type="entry name" value="HFD_CENP-S"/>
    <property type="match status" value="1"/>
</dbReference>
<sequence>MSTTKEQISREVGTSFGLEFEPDVLDLIAELSWRKLTLYASEAFQKHAKRSTVTSDDVKLLVRRNDSLKELMEEKLRAIQDNKAPTDPAPKKKRKASSIS</sequence>
<evidence type="ECO:0000313" key="8">
    <source>
        <dbReference type="Proteomes" id="UP000719412"/>
    </source>
</evidence>
<accession>A0A8J6L885</accession>
<evidence type="ECO:0000256" key="1">
    <source>
        <dbReference type="ARBA" id="ARBA00006612"/>
    </source>
</evidence>
<dbReference type="GO" id="GO:0003677">
    <property type="term" value="F:DNA binding"/>
    <property type="evidence" value="ECO:0007669"/>
    <property type="project" value="UniProtKB-KW"/>
</dbReference>
<evidence type="ECO:0000313" key="7">
    <source>
        <dbReference type="EMBL" id="KAH0809648.1"/>
    </source>
</evidence>
<evidence type="ECO:0000256" key="6">
    <source>
        <dbReference type="SAM" id="MobiDB-lite"/>
    </source>
</evidence>